<dbReference type="EMBL" id="LTAN01000009">
    <property type="protein sequence ID" value="OBR03510.1"/>
    <property type="molecule type" value="Genomic_DNA"/>
</dbReference>
<reference evidence="1" key="1">
    <citation type="submission" date="2011-12" db="EMBL/GenBank/DDBJ databases">
        <title>The genome sequence of Colletotrichum higginsianum IMI 34906.</title>
        <authorList>
            <person name="Ma L.-J."/>
            <person name="O'Connell R."/>
            <person name="van Themaat E.V.L."/>
            <person name="Stueber K."/>
            <person name="Young S.K."/>
            <person name="Zeng Q."/>
            <person name="Gargeya S."/>
            <person name="Fitzgerald M."/>
            <person name="Haas B."/>
            <person name="Abouelleil A."/>
            <person name="Alvarado L."/>
            <person name="Arachchi H.M."/>
            <person name="Berlin A."/>
            <person name="Chapman S.B."/>
            <person name="Gearin G."/>
            <person name="Goldberg J."/>
            <person name="Griggs A."/>
            <person name="Gujja S."/>
            <person name="Hansen M."/>
            <person name="Heiman D."/>
            <person name="Howarth C."/>
            <person name="Larimer J."/>
            <person name="Lui A."/>
            <person name="MacDonald P.J.P."/>
            <person name="McCowen C."/>
            <person name="Montmayeur A."/>
            <person name="Murphy C."/>
            <person name="Neiman D."/>
            <person name="Pearson M."/>
            <person name="Priest M."/>
            <person name="Roberts A."/>
            <person name="Saif S."/>
            <person name="Shea T."/>
            <person name="Sisk P."/>
            <person name="Stolte C."/>
            <person name="Sykes S."/>
            <person name="Wortman J."/>
            <person name="Nusbaum C."/>
            <person name="Birren B."/>
        </authorList>
    </citation>
    <scope>NUCLEOTIDE SEQUENCE [LARGE SCALE GENOMIC DNA]</scope>
    <source>
        <strain evidence="1">IMI 349063</strain>
    </source>
</reference>
<keyword evidence="4" id="KW-1185">Reference proteome</keyword>
<reference evidence="3" key="2">
    <citation type="journal article" date="2012" name="Nat. Genet.">
        <title>Lifestyle transitions in plant pathogenic Colletotrichum fungi deciphered by genome and transcriptome analyses.</title>
        <authorList>
            <person name="O'Connell R.J."/>
            <person name="Thon M.R."/>
            <person name="Hacquard S."/>
            <person name="Amyotte S.G."/>
            <person name="Kleemann J."/>
            <person name="Torres M.F."/>
            <person name="Damm U."/>
            <person name="Buiate E.A."/>
            <person name="Epstein L."/>
            <person name="Alkan N."/>
            <person name="Altmueller J."/>
            <person name="Alvarado-Balderrama L."/>
            <person name="Bauser C.A."/>
            <person name="Becker C."/>
            <person name="Birren B.W."/>
            <person name="Chen Z."/>
            <person name="Choi J."/>
            <person name="Crouch J.A."/>
            <person name="Duvick J.P."/>
            <person name="Farman M.A."/>
            <person name="Gan P."/>
            <person name="Heiman D."/>
            <person name="Henrissat B."/>
            <person name="Howard R.J."/>
            <person name="Kabbage M."/>
            <person name="Koch C."/>
            <person name="Kracher B."/>
            <person name="Kubo Y."/>
            <person name="Law A.D."/>
            <person name="Lebrun M.-H."/>
            <person name="Lee Y.-H."/>
            <person name="Miyara I."/>
            <person name="Moore N."/>
            <person name="Neumann U."/>
            <person name="Nordstroem K."/>
            <person name="Panaccione D.G."/>
            <person name="Panstruga R."/>
            <person name="Place M."/>
            <person name="Proctor R.H."/>
            <person name="Prusky D."/>
            <person name="Rech G."/>
            <person name="Reinhardt R."/>
            <person name="Rollins J.A."/>
            <person name="Rounsley S."/>
            <person name="Schardl C.L."/>
            <person name="Schwartz D.C."/>
            <person name="Shenoy N."/>
            <person name="Shirasu K."/>
            <person name="Sikhakolli U.R."/>
            <person name="Stueber K."/>
            <person name="Sukno S.A."/>
            <person name="Sweigard J.A."/>
            <person name="Takano Y."/>
            <person name="Takahara H."/>
            <person name="Trail F."/>
            <person name="van der Does H.C."/>
            <person name="Voll L.M."/>
            <person name="Will I."/>
            <person name="Young S."/>
            <person name="Zeng Q."/>
            <person name="Zhang J."/>
            <person name="Zhou S."/>
            <person name="Dickman M.B."/>
            <person name="Schulze-Lefert P."/>
            <person name="Ver Loren van Themaat E."/>
            <person name="Ma L.-J."/>
            <person name="Vaillancourt L.J."/>
        </authorList>
    </citation>
    <scope>NUCLEOTIDE SEQUENCE [LARGE SCALE GENOMIC DNA]</scope>
    <source>
        <strain evidence="3">IMI 349063</strain>
    </source>
</reference>
<reference evidence="4" key="4">
    <citation type="journal article" date="2017" name="BMC Genomics">
        <title>Gapless genome assembly of Colletotrichum higginsianum reveals chromosome structure and association of transposable elements with secondary metabolite gene clusters.</title>
        <authorList>
            <person name="Dallery J.-F."/>
            <person name="Lapalu N."/>
            <person name="Zampounis A."/>
            <person name="Pigne S."/>
            <person name="Luyten I."/>
            <person name="Amselem J."/>
            <person name="Wittenberg A.H.J."/>
            <person name="Zhou S."/>
            <person name="de Queiroz M.V."/>
            <person name="Robin G.P."/>
            <person name="Auger A."/>
            <person name="Hainaut M."/>
            <person name="Henrissat B."/>
            <person name="Kim K.-T."/>
            <person name="Lee Y.-H."/>
            <person name="Lespinet O."/>
            <person name="Schwartz D.C."/>
            <person name="Thon M.R."/>
            <person name="O'Connell R.J."/>
        </authorList>
    </citation>
    <scope>NUCLEOTIDE SEQUENCE [LARGE SCALE GENOMIC DNA]</scope>
    <source>
        <strain evidence="4">IMI 349063</strain>
    </source>
</reference>
<dbReference type="GeneID" id="28871718"/>
<evidence type="ECO:0000313" key="2">
    <source>
        <dbReference type="EMBL" id="OBR03510.1"/>
    </source>
</evidence>
<dbReference type="AlphaFoldDB" id="H1V4T7"/>
<protein>
    <submittedName>
        <fullName evidence="1">Uncharacterized protein</fullName>
    </submittedName>
</protein>
<dbReference type="VEuPathDB" id="FungiDB:CH63R_12637"/>
<reference evidence="2" key="3">
    <citation type="submission" date="2016-02" db="EMBL/GenBank/DDBJ databases">
        <title>Resequencing and annotation of the Colletotrichum higginsianum genome.</title>
        <authorList>
            <person name="O'Connell R."/>
            <person name="Zambounis A."/>
            <person name="Thon M."/>
            <person name="Dallery J.-F."/>
        </authorList>
    </citation>
    <scope>NUCLEOTIDE SEQUENCE [LARGE SCALE GENOMIC DNA]</scope>
    <source>
        <strain evidence="2">IMI 349063</strain>
    </source>
</reference>
<proteinExistence type="predicted"/>
<dbReference type="RefSeq" id="XP_018152028.1">
    <property type="nucleotide sequence ID" value="XM_018307611.1"/>
</dbReference>
<sequence>MYAQVPLKIVCKEFNGLTNYRYSQAKGKWKPAGQRYPHRLAFLRENQNQWESRPRAAYQVRPSTWRVNFNLELEKWSSLAGVTGEQCIFDFTCQTSTCTVDYVPSRHGRGREGTAVECRIVFQ</sequence>
<dbReference type="Proteomes" id="UP000007174">
    <property type="component" value="Unassembled WGS sequence"/>
</dbReference>
<accession>H1V4T7</accession>
<evidence type="ECO:0000313" key="3">
    <source>
        <dbReference type="Proteomes" id="UP000007174"/>
    </source>
</evidence>
<dbReference type="EMBL" id="CACQ02001456">
    <property type="protein sequence ID" value="CCF35239.1"/>
    <property type="molecule type" value="Genomic_DNA"/>
</dbReference>
<evidence type="ECO:0000313" key="1">
    <source>
        <dbReference type="EMBL" id="CCF35239.1"/>
    </source>
</evidence>
<evidence type="ECO:0000313" key="4">
    <source>
        <dbReference type="Proteomes" id="UP000092177"/>
    </source>
</evidence>
<name>H1V4T7_COLHI</name>
<organism evidence="1 3">
    <name type="scientific">Colletotrichum higginsianum (strain IMI 349063)</name>
    <name type="common">Crucifer anthracnose fungus</name>
    <dbReference type="NCBI Taxonomy" id="759273"/>
    <lineage>
        <taxon>Eukaryota</taxon>
        <taxon>Fungi</taxon>
        <taxon>Dikarya</taxon>
        <taxon>Ascomycota</taxon>
        <taxon>Pezizomycotina</taxon>
        <taxon>Sordariomycetes</taxon>
        <taxon>Hypocreomycetidae</taxon>
        <taxon>Glomerellales</taxon>
        <taxon>Glomerellaceae</taxon>
        <taxon>Colletotrichum</taxon>
        <taxon>Colletotrichum destructivum species complex</taxon>
    </lineage>
</organism>
<gene>
    <name evidence="1" type="ORF">CH063_07070</name>
    <name evidence="2" type="ORF">CH63R_12637</name>
</gene>
<dbReference type="HOGENOM" id="CLU_2015100_0_0_1"/>
<dbReference type="KEGG" id="chig:CH63R_12637"/>
<dbReference type="Proteomes" id="UP000092177">
    <property type="component" value="Chromosome 9"/>
</dbReference>